<proteinExistence type="predicted"/>
<dbReference type="PANTHER" id="PTHR35342:SF5">
    <property type="entry name" value="TRICARBOXYLIC TRANSPORT PROTEIN"/>
    <property type="match status" value="1"/>
</dbReference>
<feature type="transmembrane region" description="Helical" evidence="1">
    <location>
        <begin position="255"/>
        <end position="277"/>
    </location>
</feature>
<name>A0ABP3FUD8_9BACI</name>
<dbReference type="InterPro" id="IPR002823">
    <property type="entry name" value="DUF112_TM"/>
</dbReference>
<dbReference type="RefSeq" id="WP_343798000.1">
    <property type="nucleotide sequence ID" value="NZ_BAAADJ010000017.1"/>
</dbReference>
<evidence type="ECO:0000256" key="1">
    <source>
        <dbReference type="SAM" id="Phobius"/>
    </source>
</evidence>
<feature type="transmembrane region" description="Helical" evidence="1">
    <location>
        <begin position="136"/>
        <end position="159"/>
    </location>
</feature>
<sequence>MTENIVAALSMAFSLNSILFIFIGVLGGIIFGSIPGLTATMGVAILIPLTYGMAPHEAILLLAGVYNGAMYGGSIAAILVNIPGTPSSIATNLDGYPMAKSGNAGRAVGLATVGSFLGGLFSVIVLTLAAPQLAKAALMFSAPEYFALAIFGLSIIASISGKSVIIGLLAGLLGMFIATIGMDPIESYPRFTFGSPNLLGGIDLLPLMIGLFGLSEVMMQVVDKSEIKVTKQKLKGVIPKLSEIMKYKFTIFRSSVIGTFIGAVPAAGGPIASLLAYNEAKRTSKRGENFGNGEGEGIVAAETANNATCGGALIPLMTLSIPGDGVTAVMLGAFMIHNIQPGPLLFRDNGDLVFSIFIGMGIAVVFLLILGLLGAGLFARALSVPKHFLMPGIVLLCVVGSYAVRNSLFDVIVMLVMGFVGFLMLRAKIPLAPVILGLILGPMAEANFRRAMLANDGNPLVFITSPISGVILLITVIVLFMPLFKKMKINTKKNNNHTKSIE</sequence>
<feature type="transmembrane region" description="Helical" evidence="1">
    <location>
        <begin position="388"/>
        <end position="404"/>
    </location>
</feature>
<feature type="transmembrane region" description="Helical" evidence="1">
    <location>
        <begin position="197"/>
        <end position="215"/>
    </location>
</feature>
<keyword evidence="1" id="KW-1133">Transmembrane helix</keyword>
<feature type="transmembrane region" description="Helical" evidence="1">
    <location>
        <begin position="352"/>
        <end position="382"/>
    </location>
</feature>
<reference evidence="4" key="1">
    <citation type="journal article" date="2019" name="Int. J. Syst. Evol. Microbiol.">
        <title>The Global Catalogue of Microorganisms (GCM) 10K type strain sequencing project: providing services to taxonomists for standard genome sequencing and annotation.</title>
        <authorList>
            <consortium name="The Broad Institute Genomics Platform"/>
            <consortium name="The Broad Institute Genome Sequencing Center for Infectious Disease"/>
            <person name="Wu L."/>
            <person name="Ma J."/>
        </authorList>
    </citation>
    <scope>NUCLEOTIDE SEQUENCE [LARGE SCALE GENOMIC DNA]</scope>
    <source>
        <strain evidence="4">JCM 9731</strain>
    </source>
</reference>
<feature type="transmembrane region" description="Helical" evidence="1">
    <location>
        <begin position="104"/>
        <end position="129"/>
    </location>
</feature>
<keyword evidence="1" id="KW-0812">Transmembrane</keyword>
<keyword evidence="4" id="KW-1185">Reference proteome</keyword>
<feature type="transmembrane region" description="Helical" evidence="1">
    <location>
        <begin position="59"/>
        <end position="84"/>
    </location>
</feature>
<organism evidence="3 4">
    <name type="scientific">Bacillus carboniphilus</name>
    <dbReference type="NCBI Taxonomy" id="86663"/>
    <lineage>
        <taxon>Bacteria</taxon>
        <taxon>Bacillati</taxon>
        <taxon>Bacillota</taxon>
        <taxon>Bacilli</taxon>
        <taxon>Bacillales</taxon>
        <taxon>Bacillaceae</taxon>
        <taxon>Bacillus</taxon>
    </lineage>
</organism>
<feature type="transmembrane region" description="Helical" evidence="1">
    <location>
        <begin position="411"/>
        <end position="440"/>
    </location>
</feature>
<dbReference type="Proteomes" id="UP001500782">
    <property type="component" value="Unassembled WGS sequence"/>
</dbReference>
<dbReference type="Pfam" id="PF01970">
    <property type="entry name" value="TctA"/>
    <property type="match status" value="1"/>
</dbReference>
<protein>
    <submittedName>
        <fullName evidence="3">Tripartite tricarboxylate transporter permease</fullName>
    </submittedName>
</protein>
<comment type="caution">
    <text evidence="3">The sequence shown here is derived from an EMBL/GenBank/DDBJ whole genome shotgun (WGS) entry which is preliminary data.</text>
</comment>
<gene>
    <name evidence="3" type="ORF">GCM10008967_16090</name>
</gene>
<feature type="transmembrane region" description="Helical" evidence="1">
    <location>
        <begin position="165"/>
        <end position="185"/>
    </location>
</feature>
<evidence type="ECO:0000313" key="4">
    <source>
        <dbReference type="Proteomes" id="UP001500782"/>
    </source>
</evidence>
<feature type="transmembrane region" description="Helical" evidence="1">
    <location>
        <begin position="460"/>
        <end position="484"/>
    </location>
</feature>
<dbReference type="PANTHER" id="PTHR35342">
    <property type="entry name" value="TRICARBOXYLIC TRANSPORT PROTEIN"/>
    <property type="match status" value="1"/>
</dbReference>
<feature type="domain" description="DUF112" evidence="2">
    <location>
        <begin position="18"/>
        <end position="436"/>
    </location>
</feature>
<feature type="transmembrane region" description="Helical" evidence="1">
    <location>
        <begin position="18"/>
        <end position="47"/>
    </location>
</feature>
<evidence type="ECO:0000313" key="3">
    <source>
        <dbReference type="EMBL" id="GAA0326337.1"/>
    </source>
</evidence>
<dbReference type="EMBL" id="BAAADJ010000017">
    <property type="protein sequence ID" value="GAA0326337.1"/>
    <property type="molecule type" value="Genomic_DNA"/>
</dbReference>
<evidence type="ECO:0000259" key="2">
    <source>
        <dbReference type="Pfam" id="PF01970"/>
    </source>
</evidence>
<keyword evidence="1" id="KW-0472">Membrane</keyword>
<accession>A0ABP3FUD8</accession>